<dbReference type="EMBL" id="LXJU01000014">
    <property type="protein sequence ID" value="OGE51224.1"/>
    <property type="molecule type" value="Genomic_DNA"/>
</dbReference>
<sequence length="75" mass="8236">MCMKAFELAGTVRIYRSCTFIATRTAPYAPKCIGHVWLYLSRTMGSVIRIGAMQRLAGSAHNFGTLAPKNIKNTA</sequence>
<protein>
    <submittedName>
        <fullName evidence="1">Uncharacterized protein</fullName>
    </submittedName>
</protein>
<proteinExistence type="predicted"/>
<comment type="caution">
    <text evidence="1">The sequence shown here is derived from an EMBL/GenBank/DDBJ whole genome shotgun (WGS) entry which is preliminary data.</text>
</comment>
<gene>
    <name evidence="1" type="ORF">PENARI_c014G05390</name>
</gene>
<dbReference type="RefSeq" id="XP_022486669.1">
    <property type="nucleotide sequence ID" value="XM_022633504.1"/>
</dbReference>
<evidence type="ECO:0000313" key="1">
    <source>
        <dbReference type="EMBL" id="OGE51224.1"/>
    </source>
</evidence>
<accession>A0A1F5LDC3</accession>
<organism evidence="1 2">
    <name type="scientific">Penicillium arizonense</name>
    <dbReference type="NCBI Taxonomy" id="1835702"/>
    <lineage>
        <taxon>Eukaryota</taxon>
        <taxon>Fungi</taxon>
        <taxon>Dikarya</taxon>
        <taxon>Ascomycota</taxon>
        <taxon>Pezizomycotina</taxon>
        <taxon>Eurotiomycetes</taxon>
        <taxon>Eurotiomycetidae</taxon>
        <taxon>Eurotiales</taxon>
        <taxon>Aspergillaceae</taxon>
        <taxon>Penicillium</taxon>
    </lineage>
</organism>
<reference evidence="1 2" key="1">
    <citation type="journal article" date="2016" name="Sci. Rep.">
        <title>Penicillium arizonense, a new, genome sequenced fungal species, reveals a high chemical diversity in secreted metabolites.</title>
        <authorList>
            <person name="Grijseels S."/>
            <person name="Nielsen J.C."/>
            <person name="Randelovic M."/>
            <person name="Nielsen J."/>
            <person name="Nielsen K.F."/>
            <person name="Workman M."/>
            <person name="Frisvad J.C."/>
        </authorList>
    </citation>
    <scope>NUCLEOTIDE SEQUENCE [LARGE SCALE GENOMIC DNA]</scope>
    <source>
        <strain evidence="1 2">CBS 141311</strain>
    </source>
</reference>
<dbReference type="AlphaFoldDB" id="A0A1F5LDC3"/>
<name>A0A1F5LDC3_PENAI</name>
<keyword evidence="2" id="KW-1185">Reference proteome</keyword>
<dbReference type="GeneID" id="34578238"/>
<dbReference type="Proteomes" id="UP000177622">
    <property type="component" value="Unassembled WGS sequence"/>
</dbReference>
<evidence type="ECO:0000313" key="2">
    <source>
        <dbReference type="Proteomes" id="UP000177622"/>
    </source>
</evidence>